<dbReference type="AlphaFoldDB" id="A0A410FU89"/>
<organism evidence="2 3">
    <name type="scientific">Bipolaricaulis sibiricus</name>
    <dbReference type="NCBI Taxonomy" id="2501609"/>
    <lineage>
        <taxon>Bacteria</taxon>
        <taxon>Candidatus Bipolaricaulota</taxon>
        <taxon>Candidatus Bipolaricaulia</taxon>
        <taxon>Candidatus Bipolaricaulales</taxon>
        <taxon>Candidatus Bipolaricaulaceae</taxon>
        <taxon>Candidatus Bipolaricaulis</taxon>
    </lineage>
</organism>
<evidence type="ECO:0000256" key="1">
    <source>
        <dbReference type="SAM" id="MobiDB-lite"/>
    </source>
</evidence>
<evidence type="ECO:0008006" key="4">
    <source>
        <dbReference type="Google" id="ProtNLM"/>
    </source>
</evidence>
<proteinExistence type="predicted"/>
<sequence length="184" mass="19578">MVGWPARGQLGRTLVRVIAWPPRRSEQSAATCDRIACAEGSLRRWTLSQFASGLEVEGEEHVPPSGPVPILSSHPGSVDALALVAGVGRDGLNRPAWPMPFLLNLPNVSRHLIFAADERRGRAPAVRQGIQHLPRGGALRLFPGGRPEQDPATMGRASSGPELTIGHASGLRPDLTEGCSRPTA</sequence>
<evidence type="ECO:0000313" key="2">
    <source>
        <dbReference type="EMBL" id="QAA76480.1"/>
    </source>
</evidence>
<gene>
    <name evidence="2" type="ORF">BIP78_0714</name>
</gene>
<protein>
    <recommendedName>
        <fullName evidence="4">Phospholipid/glycerol acyltransferase domain-containing protein</fullName>
    </recommendedName>
</protein>
<feature type="region of interest" description="Disordered" evidence="1">
    <location>
        <begin position="136"/>
        <end position="184"/>
    </location>
</feature>
<reference evidence="3" key="1">
    <citation type="submission" date="2018-12" db="EMBL/GenBank/DDBJ databases">
        <title>Complete genome sequence of an uncultured bacterium of the candidate phylum Bipolaricaulota.</title>
        <authorList>
            <person name="Kadnikov V.V."/>
            <person name="Mardanov A.V."/>
            <person name="Beletsky A.V."/>
            <person name="Frank Y.A."/>
            <person name="Karnachuk O.V."/>
            <person name="Ravin N.V."/>
        </authorList>
    </citation>
    <scope>NUCLEOTIDE SEQUENCE [LARGE SCALE GENOMIC DNA]</scope>
</reference>
<accession>A0A410FU89</accession>
<dbReference type="EMBL" id="CP034928">
    <property type="protein sequence ID" value="QAA76480.1"/>
    <property type="molecule type" value="Genomic_DNA"/>
</dbReference>
<name>A0A410FU89_BIPS1</name>
<dbReference type="Proteomes" id="UP000287233">
    <property type="component" value="Chromosome"/>
</dbReference>
<evidence type="ECO:0000313" key="3">
    <source>
        <dbReference type="Proteomes" id="UP000287233"/>
    </source>
</evidence>
<dbReference type="KEGG" id="bih:BIP78_0714"/>